<dbReference type="AlphaFoldDB" id="A0AAN8KRF1"/>
<evidence type="ECO:0000313" key="3">
    <source>
        <dbReference type="Proteomes" id="UP001356427"/>
    </source>
</evidence>
<dbReference type="Proteomes" id="UP001356427">
    <property type="component" value="Unassembled WGS sequence"/>
</dbReference>
<accession>A0AAN8KRF1</accession>
<comment type="caution">
    <text evidence="2">The sequence shown here is derived from an EMBL/GenBank/DDBJ whole genome shotgun (WGS) entry which is preliminary data.</text>
</comment>
<sequence>MLTSVALLGLINVRRKEEVKEQKHESFEMIKLRVTRDVLGEYYQEVISAHNLLDKTKAQVVLWGQNSPHCRLQRPRRRVNWRHAREKRNRLLTRWGPSRQRTVTPKLSLRSRRLPGKQR</sequence>
<evidence type="ECO:0000313" key="2">
    <source>
        <dbReference type="EMBL" id="KAK6291055.1"/>
    </source>
</evidence>
<organism evidence="2 3">
    <name type="scientific">Coregonus suidteri</name>
    <dbReference type="NCBI Taxonomy" id="861788"/>
    <lineage>
        <taxon>Eukaryota</taxon>
        <taxon>Metazoa</taxon>
        <taxon>Chordata</taxon>
        <taxon>Craniata</taxon>
        <taxon>Vertebrata</taxon>
        <taxon>Euteleostomi</taxon>
        <taxon>Actinopterygii</taxon>
        <taxon>Neopterygii</taxon>
        <taxon>Teleostei</taxon>
        <taxon>Protacanthopterygii</taxon>
        <taxon>Salmoniformes</taxon>
        <taxon>Salmonidae</taxon>
        <taxon>Coregoninae</taxon>
        <taxon>Coregonus</taxon>
    </lineage>
</organism>
<evidence type="ECO:0000256" key="1">
    <source>
        <dbReference type="SAM" id="MobiDB-lite"/>
    </source>
</evidence>
<feature type="region of interest" description="Disordered" evidence="1">
    <location>
        <begin position="92"/>
        <end position="119"/>
    </location>
</feature>
<keyword evidence="3" id="KW-1185">Reference proteome</keyword>
<proteinExistence type="predicted"/>
<dbReference type="EMBL" id="JAGTTL010000085">
    <property type="protein sequence ID" value="KAK6291055.1"/>
    <property type="molecule type" value="Genomic_DNA"/>
</dbReference>
<name>A0AAN8KRF1_9TELE</name>
<protein>
    <submittedName>
        <fullName evidence="2">Uncharacterized protein</fullName>
    </submittedName>
</protein>
<feature type="compositionally biased region" description="Basic residues" evidence="1">
    <location>
        <begin position="109"/>
        <end position="119"/>
    </location>
</feature>
<reference evidence="2 3" key="1">
    <citation type="submission" date="2021-04" db="EMBL/GenBank/DDBJ databases">
        <authorList>
            <person name="De Guttry C."/>
            <person name="Zahm M."/>
            <person name="Klopp C."/>
            <person name="Cabau C."/>
            <person name="Louis A."/>
            <person name="Berthelot C."/>
            <person name="Parey E."/>
            <person name="Roest Crollius H."/>
            <person name="Montfort J."/>
            <person name="Robinson-Rechavi M."/>
            <person name="Bucao C."/>
            <person name="Bouchez O."/>
            <person name="Gislard M."/>
            <person name="Lluch J."/>
            <person name="Milhes M."/>
            <person name="Lampietro C."/>
            <person name="Lopez Roques C."/>
            <person name="Donnadieu C."/>
            <person name="Braasch I."/>
            <person name="Desvignes T."/>
            <person name="Postlethwait J."/>
            <person name="Bobe J."/>
            <person name="Wedekind C."/>
            <person name="Guiguen Y."/>
        </authorList>
    </citation>
    <scope>NUCLEOTIDE SEQUENCE [LARGE SCALE GENOMIC DNA]</scope>
    <source>
        <strain evidence="2">Cs_M1</strain>
        <tissue evidence="2">Blood</tissue>
    </source>
</reference>
<gene>
    <name evidence="2" type="ORF">J4Q44_G00385430</name>
</gene>